<gene>
    <name evidence="9" type="primary">hormad1</name>
</gene>
<dbReference type="InParanoid" id="A0A6P7K2B5"/>
<dbReference type="Pfam" id="PF02301">
    <property type="entry name" value="HORMA"/>
    <property type="match status" value="1"/>
</dbReference>
<dbReference type="Gene3D" id="3.30.900.10">
    <property type="entry name" value="HORMA domain"/>
    <property type="match status" value="1"/>
</dbReference>
<dbReference type="CTD" id="84072"/>
<dbReference type="InterPro" id="IPR051294">
    <property type="entry name" value="HORMA_MeioticProgression"/>
</dbReference>
<feature type="region of interest" description="Disordered" evidence="6">
    <location>
        <begin position="333"/>
        <end position="372"/>
    </location>
</feature>
<dbReference type="OrthoDB" id="1928087at2759"/>
<dbReference type="GO" id="GO:0051321">
    <property type="term" value="P:meiotic cell cycle"/>
    <property type="evidence" value="ECO:0007669"/>
    <property type="project" value="UniProtKB-KW"/>
</dbReference>
<feature type="domain" description="HORMA" evidence="7">
    <location>
        <begin position="25"/>
        <end position="228"/>
    </location>
</feature>
<keyword evidence="4" id="KW-0539">Nucleus</keyword>
<keyword evidence="8" id="KW-1185">Reference proteome</keyword>
<keyword evidence="3" id="KW-0158">Chromosome</keyword>
<dbReference type="FunCoup" id="A0A6P7K2B5">
    <property type="interactions" value="42"/>
</dbReference>
<evidence type="ECO:0000313" key="8">
    <source>
        <dbReference type="Proteomes" id="UP000515145"/>
    </source>
</evidence>
<feature type="compositionally biased region" description="Polar residues" evidence="6">
    <location>
        <begin position="347"/>
        <end position="359"/>
    </location>
</feature>
<dbReference type="PANTHER" id="PTHR48225:SF3">
    <property type="entry name" value="HORMA DOMAIN-CONTAINING PROTEIN 1"/>
    <property type="match status" value="1"/>
</dbReference>
<evidence type="ECO:0000256" key="5">
    <source>
        <dbReference type="ARBA" id="ARBA00023254"/>
    </source>
</evidence>
<dbReference type="SUPFAM" id="SSF56019">
    <property type="entry name" value="The spindle assembly checkpoint protein mad2"/>
    <property type="match status" value="1"/>
</dbReference>
<dbReference type="PROSITE" id="PS50815">
    <property type="entry name" value="HORMA"/>
    <property type="match status" value="1"/>
</dbReference>
<dbReference type="InterPro" id="IPR003511">
    <property type="entry name" value="HORMA_dom"/>
</dbReference>
<evidence type="ECO:0000256" key="6">
    <source>
        <dbReference type="SAM" id="MobiDB-lite"/>
    </source>
</evidence>
<proteinExistence type="predicted"/>
<dbReference type="GeneID" id="114448858"/>
<evidence type="ECO:0000256" key="2">
    <source>
        <dbReference type="ARBA" id="ARBA00004286"/>
    </source>
</evidence>
<dbReference type="RefSeq" id="XP_028281866.1">
    <property type="nucleotide sequence ID" value="XM_028426065.1"/>
</dbReference>
<evidence type="ECO:0000313" key="9">
    <source>
        <dbReference type="RefSeq" id="XP_028281866.1"/>
    </source>
</evidence>
<accession>A0A6P7K2B5</accession>
<evidence type="ECO:0000256" key="1">
    <source>
        <dbReference type="ARBA" id="ARBA00004123"/>
    </source>
</evidence>
<reference evidence="9" key="1">
    <citation type="submission" date="2025-08" db="UniProtKB">
        <authorList>
            <consortium name="RefSeq"/>
        </authorList>
    </citation>
    <scope>IDENTIFICATION</scope>
</reference>
<organism evidence="8 9">
    <name type="scientific">Parambassis ranga</name>
    <name type="common">Indian glassy fish</name>
    <dbReference type="NCBI Taxonomy" id="210632"/>
    <lineage>
        <taxon>Eukaryota</taxon>
        <taxon>Metazoa</taxon>
        <taxon>Chordata</taxon>
        <taxon>Craniata</taxon>
        <taxon>Vertebrata</taxon>
        <taxon>Euteleostomi</taxon>
        <taxon>Actinopterygii</taxon>
        <taxon>Neopterygii</taxon>
        <taxon>Teleostei</taxon>
        <taxon>Neoteleostei</taxon>
        <taxon>Acanthomorphata</taxon>
        <taxon>Ovalentaria</taxon>
        <taxon>Ambassidae</taxon>
        <taxon>Parambassis</taxon>
    </lineage>
</organism>
<dbReference type="InterPro" id="IPR036570">
    <property type="entry name" value="HORMA_dom_sf"/>
</dbReference>
<evidence type="ECO:0000259" key="7">
    <source>
        <dbReference type="PROSITE" id="PS50815"/>
    </source>
</evidence>
<dbReference type="PANTHER" id="PTHR48225">
    <property type="entry name" value="HORMA DOMAIN-CONTAINING PROTEIN 1"/>
    <property type="match status" value="1"/>
</dbReference>
<evidence type="ECO:0000256" key="3">
    <source>
        <dbReference type="ARBA" id="ARBA00022454"/>
    </source>
</evidence>
<evidence type="ECO:0000256" key="4">
    <source>
        <dbReference type="ARBA" id="ARBA00023242"/>
    </source>
</evidence>
<protein>
    <submittedName>
        <fullName evidence="9">HORMA domain-containing protein 1 isoform X1</fullName>
    </submittedName>
</protein>
<dbReference type="GO" id="GO:0005634">
    <property type="term" value="C:nucleus"/>
    <property type="evidence" value="ECO:0007669"/>
    <property type="project" value="UniProtKB-SubCell"/>
</dbReference>
<dbReference type="Proteomes" id="UP000515145">
    <property type="component" value="Chromosome 16"/>
</dbReference>
<dbReference type="GO" id="GO:0005694">
    <property type="term" value="C:chromosome"/>
    <property type="evidence" value="ECO:0007669"/>
    <property type="project" value="UniProtKB-SubCell"/>
</dbReference>
<name>A0A6P7K2B5_9TELE</name>
<keyword evidence="5" id="KW-0469">Meiosis</keyword>
<comment type="subcellular location">
    <subcellularLocation>
        <location evidence="2">Chromosome</location>
    </subcellularLocation>
    <subcellularLocation>
        <location evidence="1">Nucleus</location>
    </subcellularLocation>
</comment>
<dbReference type="AlphaFoldDB" id="A0A6P7K2B5"/>
<sequence>MASTQQLLATQEDIQLTPNQVLSEQHSLIAIKKLLAIAVSGITYLRGIFPEKAYANRNVGDQRVMILREEHSCPGVVQMLQWVQGCFEAIQKKYLRTVIISIFTDPENPQKVTELYQFRIQYTPNGAQMHFESNNNNNKLSSMVCGNTKKASILLVRKLYTLMQNLGPLPEDVCMSMKLAYYDDVTPLDYQPAGFKEADGDTVEFEQEPVKLTMGEVVTPFHCLRLDMATERHRLDPTEETIHVKEKWVLKMEEGMLTESHVSEDVEKPDKSANLDEADIQLTCEEKMENCEKATEMDTLVKNNSDMEVGLRRTRSGRIFKSIMETNLTVNTKRPRTKTEKMVSRYDISSSQETPSSTVAKKRKFSEPKEHH</sequence>